<sequence>MIAILKNKIFFIAGGIVLLGFIVFLGMGSKKETPYVFTNVQRGTLVERVFASGEVKSSEELFLSFVAGGKVKSVTVNVGDHVEEEQELARLDTTSLEAQVRQTSSALASAQANLNKAIAGPSKEEIAVAQSAVDSVQTALSNAQKSADDALVKTYSDAVDILQNVRLKSDAANQAMNNFYDLVCDYKCFKKFSVFIVSDAARLKAEDQKIISDSALNDIKTAINFITHASTQEQIDTAIADVKTSLESIRLACSYTYDALQTDADKTTVKTAWTDLNTVIAQINSQEQLIISTKNTNYASITSAQAQLATAKAELDLKTAPARDVDLAALRAQVSQAQANLDSAKYNLDNAILVAPAQGVITKANIKKGETVVAGSVGISMLTDAPFAVEADVPEADIAKISIGDPLKITLDALPVVNLSGKVFSIDPGPKIIGGVVTYRIKASIDNAEQRVRAGMTANLDIETARIDNVLFVPQRAVIEKDAKSQVRVLVGGQIKNIEVKTGIRSSEGTIEIKSGLEESQEIINYIKQK</sequence>
<dbReference type="GO" id="GO:0022857">
    <property type="term" value="F:transmembrane transporter activity"/>
    <property type="evidence" value="ECO:0007669"/>
    <property type="project" value="InterPro"/>
</dbReference>
<comment type="caution">
    <text evidence="6">The sequence shown here is derived from an EMBL/GenBank/DDBJ whole genome shotgun (WGS) entry which is preliminary data.</text>
</comment>
<dbReference type="AlphaFoldDB" id="A0A1G2PGF7"/>
<dbReference type="InterPro" id="IPR050465">
    <property type="entry name" value="UPF0194_transport"/>
</dbReference>
<reference evidence="6 7" key="1">
    <citation type="journal article" date="2016" name="Nat. Commun.">
        <title>Thousands of microbial genomes shed light on interconnected biogeochemical processes in an aquifer system.</title>
        <authorList>
            <person name="Anantharaman K."/>
            <person name="Brown C.T."/>
            <person name="Hug L.A."/>
            <person name="Sharon I."/>
            <person name="Castelle C.J."/>
            <person name="Probst A.J."/>
            <person name="Thomas B.C."/>
            <person name="Singh A."/>
            <person name="Wilkins M.J."/>
            <person name="Karaoz U."/>
            <person name="Brodie E.L."/>
            <person name="Williams K.H."/>
            <person name="Hubbard S.S."/>
            <person name="Banfield J.F."/>
        </authorList>
    </citation>
    <scope>NUCLEOTIDE SEQUENCE [LARGE SCALE GENOMIC DNA]</scope>
</reference>
<evidence type="ECO:0000256" key="4">
    <source>
        <dbReference type="SAM" id="Phobius"/>
    </source>
</evidence>
<evidence type="ECO:0000256" key="1">
    <source>
        <dbReference type="ARBA" id="ARBA00004196"/>
    </source>
</evidence>
<keyword evidence="4" id="KW-0472">Membrane</keyword>
<dbReference type="Pfam" id="PF25954">
    <property type="entry name" value="Beta-barrel_RND_2"/>
    <property type="match status" value="1"/>
</dbReference>
<feature type="domain" description="CusB-like beta-barrel" evidence="5">
    <location>
        <begin position="389"/>
        <end position="464"/>
    </location>
</feature>
<feature type="transmembrane region" description="Helical" evidence="4">
    <location>
        <begin position="9"/>
        <end position="28"/>
    </location>
</feature>
<keyword evidence="4" id="KW-1133">Transmembrane helix</keyword>
<dbReference type="Gene3D" id="2.40.30.170">
    <property type="match status" value="1"/>
</dbReference>
<dbReference type="PANTHER" id="PTHR32347">
    <property type="entry name" value="EFFLUX SYSTEM COMPONENT YKNX-RELATED"/>
    <property type="match status" value="1"/>
</dbReference>
<evidence type="ECO:0000259" key="5">
    <source>
        <dbReference type="Pfam" id="PF25954"/>
    </source>
</evidence>
<dbReference type="GO" id="GO:0016020">
    <property type="term" value="C:membrane"/>
    <property type="evidence" value="ECO:0007669"/>
    <property type="project" value="InterPro"/>
</dbReference>
<keyword evidence="4" id="KW-0812">Transmembrane</keyword>
<comment type="similarity">
    <text evidence="2">Belongs to the membrane fusion protein (MFP) (TC 8.A.1) family.</text>
</comment>
<dbReference type="GO" id="GO:0030313">
    <property type="term" value="C:cell envelope"/>
    <property type="evidence" value="ECO:0007669"/>
    <property type="project" value="UniProtKB-SubCell"/>
</dbReference>
<keyword evidence="3" id="KW-0175">Coiled coil</keyword>
<dbReference type="Gene3D" id="2.40.420.20">
    <property type="match status" value="1"/>
</dbReference>
<accession>A0A1G2PGF7</accession>
<evidence type="ECO:0000313" key="7">
    <source>
        <dbReference type="Proteomes" id="UP000178869"/>
    </source>
</evidence>
<dbReference type="Gene3D" id="2.40.50.100">
    <property type="match status" value="1"/>
</dbReference>
<evidence type="ECO:0000313" key="6">
    <source>
        <dbReference type="EMBL" id="OHA46701.1"/>
    </source>
</evidence>
<evidence type="ECO:0000256" key="3">
    <source>
        <dbReference type="ARBA" id="ARBA00023054"/>
    </source>
</evidence>
<dbReference type="InterPro" id="IPR006143">
    <property type="entry name" value="RND_pump_MFP"/>
</dbReference>
<dbReference type="SUPFAM" id="SSF111369">
    <property type="entry name" value="HlyD-like secretion proteins"/>
    <property type="match status" value="1"/>
</dbReference>
<dbReference type="NCBIfam" id="TIGR01730">
    <property type="entry name" value="RND_mfp"/>
    <property type="match status" value="1"/>
</dbReference>
<dbReference type="EMBL" id="MHSR01000013">
    <property type="protein sequence ID" value="OHA46701.1"/>
    <property type="molecule type" value="Genomic_DNA"/>
</dbReference>
<dbReference type="Proteomes" id="UP000178869">
    <property type="component" value="Unassembled WGS sequence"/>
</dbReference>
<organism evidence="6 7">
    <name type="scientific">Candidatus Terrybacteria bacterium RIFCSPHIGHO2_01_FULL_43_35</name>
    <dbReference type="NCBI Taxonomy" id="1802361"/>
    <lineage>
        <taxon>Bacteria</taxon>
        <taxon>Candidatus Terryibacteriota</taxon>
    </lineage>
</organism>
<name>A0A1G2PGF7_9BACT</name>
<dbReference type="Gene3D" id="1.10.287.470">
    <property type="entry name" value="Helix hairpin bin"/>
    <property type="match status" value="1"/>
</dbReference>
<dbReference type="InterPro" id="IPR058792">
    <property type="entry name" value="Beta-barrel_RND_2"/>
</dbReference>
<gene>
    <name evidence="6" type="ORF">A2828_02265</name>
</gene>
<evidence type="ECO:0000256" key="2">
    <source>
        <dbReference type="ARBA" id="ARBA00009477"/>
    </source>
</evidence>
<comment type="subcellular location">
    <subcellularLocation>
        <location evidence="1">Cell envelope</location>
    </subcellularLocation>
</comment>
<protein>
    <recommendedName>
        <fullName evidence="5">CusB-like beta-barrel domain-containing protein</fullName>
    </recommendedName>
</protein>
<dbReference type="PANTHER" id="PTHR32347:SF23">
    <property type="entry name" value="BLL5650 PROTEIN"/>
    <property type="match status" value="1"/>
</dbReference>
<proteinExistence type="inferred from homology"/>